<dbReference type="AlphaFoldDB" id="A0A507ZW87"/>
<dbReference type="RefSeq" id="WP_141420484.1">
    <property type="nucleotide sequence ID" value="NZ_VIAR01000001.1"/>
</dbReference>
<dbReference type="GO" id="GO:0006790">
    <property type="term" value="P:sulfur compound metabolic process"/>
    <property type="evidence" value="ECO:0007669"/>
    <property type="project" value="InterPro"/>
</dbReference>
<keyword evidence="5" id="KW-0067">ATP-binding</keyword>
<dbReference type="InterPro" id="IPR031157">
    <property type="entry name" value="G_TR_CS"/>
</dbReference>
<dbReference type="InterPro" id="IPR009001">
    <property type="entry name" value="Transl_elong_EF1A/Init_IF2_C"/>
</dbReference>
<keyword evidence="2" id="KW-0808">Transferase</keyword>
<dbReference type="Gene3D" id="2.40.30.10">
    <property type="entry name" value="Translation factors"/>
    <property type="match status" value="2"/>
</dbReference>
<dbReference type="SUPFAM" id="SSF50447">
    <property type="entry name" value="Translation proteins"/>
    <property type="match status" value="1"/>
</dbReference>
<gene>
    <name evidence="8" type="ORF">FKR84_01875</name>
</gene>
<dbReference type="GO" id="GO:0005524">
    <property type="term" value="F:ATP binding"/>
    <property type="evidence" value="ECO:0007669"/>
    <property type="project" value="UniProtKB-KW"/>
</dbReference>
<dbReference type="PROSITE" id="PS00301">
    <property type="entry name" value="G_TR_1"/>
    <property type="match status" value="1"/>
</dbReference>
<organism evidence="8 9">
    <name type="scientific">Haloflavibacter putidus</name>
    <dbReference type="NCBI Taxonomy" id="2576776"/>
    <lineage>
        <taxon>Bacteria</taxon>
        <taxon>Pseudomonadati</taxon>
        <taxon>Bacteroidota</taxon>
        <taxon>Flavobacteriia</taxon>
        <taxon>Flavobacteriales</taxon>
        <taxon>Flavobacteriaceae</taxon>
        <taxon>Haloflavibacter</taxon>
    </lineage>
</organism>
<dbReference type="InterPro" id="IPR009000">
    <property type="entry name" value="Transl_B-barrel_sf"/>
</dbReference>
<dbReference type="InterPro" id="IPR041757">
    <property type="entry name" value="CysN_GTP-bd"/>
</dbReference>
<dbReference type="OrthoDB" id="9804504at2"/>
<dbReference type="GO" id="GO:0004781">
    <property type="term" value="F:sulfate adenylyltransferase (ATP) activity"/>
    <property type="evidence" value="ECO:0007669"/>
    <property type="project" value="UniProtKB-EC"/>
</dbReference>
<proteinExistence type="predicted"/>
<evidence type="ECO:0000259" key="7">
    <source>
        <dbReference type="PROSITE" id="PS51722"/>
    </source>
</evidence>
<keyword evidence="9" id="KW-1185">Reference proteome</keyword>
<comment type="caution">
    <text evidence="8">The sequence shown here is derived from an EMBL/GenBank/DDBJ whole genome shotgun (WGS) entry which is preliminary data.</text>
</comment>
<protein>
    <recommendedName>
        <fullName evidence="1">sulfate adenylyltransferase</fullName>
        <ecNumber evidence="1">2.7.7.4</ecNumber>
    </recommendedName>
</protein>
<dbReference type="EMBL" id="VIAR01000001">
    <property type="protein sequence ID" value="TQD40753.1"/>
    <property type="molecule type" value="Genomic_DNA"/>
</dbReference>
<dbReference type="InterPro" id="IPR044138">
    <property type="entry name" value="CysN_II"/>
</dbReference>
<evidence type="ECO:0000256" key="1">
    <source>
        <dbReference type="ARBA" id="ARBA00012391"/>
    </source>
</evidence>
<evidence type="ECO:0000256" key="4">
    <source>
        <dbReference type="ARBA" id="ARBA00022741"/>
    </source>
</evidence>
<dbReference type="InterPro" id="IPR000795">
    <property type="entry name" value="T_Tr_GTP-bd_dom"/>
</dbReference>
<accession>A0A507ZW87</accession>
<dbReference type="CDD" id="cd04095">
    <property type="entry name" value="CysN_NoDQ_III"/>
    <property type="match status" value="1"/>
</dbReference>
<dbReference type="PRINTS" id="PR00315">
    <property type="entry name" value="ELONGATNFCT"/>
</dbReference>
<name>A0A507ZW87_9FLAO</name>
<evidence type="ECO:0000313" key="9">
    <source>
        <dbReference type="Proteomes" id="UP000317169"/>
    </source>
</evidence>
<dbReference type="Pfam" id="PF00009">
    <property type="entry name" value="GTP_EFTU"/>
    <property type="match status" value="1"/>
</dbReference>
<evidence type="ECO:0000256" key="6">
    <source>
        <dbReference type="ARBA" id="ARBA00023134"/>
    </source>
</evidence>
<reference evidence="8 9" key="1">
    <citation type="submission" date="2019-06" db="EMBL/GenBank/DDBJ databases">
        <title>Flavibacter putida gen. nov., sp. nov., a novel marine bacterium of the family Flavobacteriaceae isolated from coastal seawater.</title>
        <authorList>
            <person name="Feng X."/>
        </authorList>
    </citation>
    <scope>NUCLEOTIDE SEQUENCE [LARGE SCALE GENOMIC DNA]</scope>
    <source>
        <strain evidence="8 9">PLHSN227</strain>
    </source>
</reference>
<dbReference type="Proteomes" id="UP000317169">
    <property type="component" value="Unassembled WGS sequence"/>
</dbReference>
<dbReference type="PROSITE" id="PS51722">
    <property type="entry name" value="G_TR_2"/>
    <property type="match status" value="1"/>
</dbReference>
<dbReference type="Pfam" id="PF22594">
    <property type="entry name" value="GTP-eEF1A_C"/>
    <property type="match status" value="1"/>
</dbReference>
<evidence type="ECO:0000256" key="5">
    <source>
        <dbReference type="ARBA" id="ARBA00022840"/>
    </source>
</evidence>
<dbReference type="Gene3D" id="3.40.50.300">
    <property type="entry name" value="P-loop containing nucleotide triphosphate hydrolases"/>
    <property type="match status" value="1"/>
</dbReference>
<dbReference type="EC" id="2.7.7.4" evidence="1"/>
<evidence type="ECO:0000313" key="8">
    <source>
        <dbReference type="EMBL" id="TQD40753.1"/>
    </source>
</evidence>
<dbReference type="NCBIfam" id="TIGR00231">
    <property type="entry name" value="small_GTP"/>
    <property type="match status" value="1"/>
</dbReference>
<dbReference type="InterPro" id="IPR044139">
    <property type="entry name" value="CysN_NoDQ_III"/>
</dbReference>
<dbReference type="InterPro" id="IPR005225">
    <property type="entry name" value="Small_GTP-bd"/>
</dbReference>
<sequence length="418" mass="47331">MHIDKNQLLRFTTAGSVDDGKSTLIGRLLFDSKSIFEDQMKAVENSSKKKGHEGVDLAMFTDGLRDEREQGITIDVAYRYFTTPKRKFIIADTPGHIQYTRNMVTGASTANAAIILIDARHGVIEQTKRHAFIASLLQIPHIIVCINKMDLVEHSEETYNKIVSQFEEFSSKLIIKDIRYIPISALYGDNVVNRSQNMDWYQGSPLLHELETIHIGSDINKIDARLSVQTVLRPQREGFIDYRGYAGRVSSGIFRPGDAITVLPSGFTSKIKSINLYEKEIEEAFAPMSVAVSLEDDIDISRGDMIVKTNNQPQTSQDIDAMICWLNTDDAKPRTKYTIMHTSNEQKALIKEVLYKIDINTYDRITDDKDFKMNDIGRVKIRTTQPLMADEYRDNRDTGSFVLIDDNTNETVAAGMII</sequence>
<dbReference type="InterPro" id="IPR011779">
    <property type="entry name" value="SO4_adenylTrfase_lsu"/>
</dbReference>
<dbReference type="InterPro" id="IPR054696">
    <property type="entry name" value="GTP-eEF1A_C"/>
</dbReference>
<dbReference type="CDD" id="cd03695">
    <property type="entry name" value="CysN_NodQ_II"/>
    <property type="match status" value="1"/>
</dbReference>
<dbReference type="SUPFAM" id="SSF50465">
    <property type="entry name" value="EF-Tu/eEF-1alpha/eIF2-gamma C-terminal domain"/>
    <property type="match status" value="1"/>
</dbReference>
<evidence type="ECO:0000256" key="3">
    <source>
        <dbReference type="ARBA" id="ARBA00022695"/>
    </source>
</evidence>
<keyword evidence="3" id="KW-0548">Nucleotidyltransferase</keyword>
<feature type="domain" description="Tr-type G" evidence="7">
    <location>
        <begin position="6"/>
        <end position="221"/>
    </location>
</feature>
<dbReference type="NCBIfam" id="TIGR02034">
    <property type="entry name" value="CysN"/>
    <property type="match status" value="1"/>
</dbReference>
<dbReference type="InterPro" id="IPR050100">
    <property type="entry name" value="TRAFAC_GTPase_members"/>
</dbReference>
<dbReference type="SUPFAM" id="SSF52540">
    <property type="entry name" value="P-loop containing nucleoside triphosphate hydrolases"/>
    <property type="match status" value="1"/>
</dbReference>
<dbReference type="FunFam" id="3.40.50.300:FF:000119">
    <property type="entry name" value="Sulfate adenylyltransferase subunit 1"/>
    <property type="match status" value="1"/>
</dbReference>
<keyword evidence="4" id="KW-0547">Nucleotide-binding</keyword>
<dbReference type="CDD" id="cd04166">
    <property type="entry name" value="CysN_ATPS"/>
    <property type="match status" value="1"/>
</dbReference>
<dbReference type="InterPro" id="IPR027417">
    <property type="entry name" value="P-loop_NTPase"/>
</dbReference>
<evidence type="ECO:0000256" key="2">
    <source>
        <dbReference type="ARBA" id="ARBA00022679"/>
    </source>
</evidence>
<dbReference type="GO" id="GO:0003924">
    <property type="term" value="F:GTPase activity"/>
    <property type="evidence" value="ECO:0007669"/>
    <property type="project" value="InterPro"/>
</dbReference>
<keyword evidence="6" id="KW-0342">GTP-binding</keyword>
<dbReference type="GO" id="GO:0005525">
    <property type="term" value="F:GTP binding"/>
    <property type="evidence" value="ECO:0007669"/>
    <property type="project" value="UniProtKB-KW"/>
</dbReference>
<dbReference type="PANTHER" id="PTHR23115">
    <property type="entry name" value="TRANSLATION FACTOR"/>
    <property type="match status" value="1"/>
</dbReference>